<sequence length="71" mass="7849">MRTTVHHGSERPRNRAGCMDIVASLLVNWRLSDTEQEKQALAHSNECRGVVYDHGADHGQGSTGQSGWNEC</sequence>
<organism evidence="1 2">
    <name type="scientific">Elysia crispata</name>
    <name type="common">lettuce slug</name>
    <dbReference type="NCBI Taxonomy" id="231223"/>
    <lineage>
        <taxon>Eukaryota</taxon>
        <taxon>Metazoa</taxon>
        <taxon>Spiralia</taxon>
        <taxon>Lophotrochozoa</taxon>
        <taxon>Mollusca</taxon>
        <taxon>Gastropoda</taxon>
        <taxon>Heterobranchia</taxon>
        <taxon>Euthyneura</taxon>
        <taxon>Panpulmonata</taxon>
        <taxon>Sacoglossa</taxon>
        <taxon>Placobranchoidea</taxon>
        <taxon>Plakobranchidae</taxon>
        <taxon>Elysia</taxon>
    </lineage>
</organism>
<evidence type="ECO:0000313" key="1">
    <source>
        <dbReference type="EMBL" id="KAK3773392.1"/>
    </source>
</evidence>
<accession>A0AAE0ZQ89</accession>
<name>A0AAE0ZQ89_9GAST</name>
<reference evidence="1" key="1">
    <citation type="journal article" date="2023" name="G3 (Bethesda)">
        <title>A reference genome for the long-term kleptoplast-retaining sea slug Elysia crispata morphotype clarki.</title>
        <authorList>
            <person name="Eastman K.E."/>
            <person name="Pendleton A.L."/>
            <person name="Shaikh M.A."/>
            <person name="Suttiyut T."/>
            <person name="Ogas R."/>
            <person name="Tomko P."/>
            <person name="Gavelis G."/>
            <person name="Widhalm J.R."/>
            <person name="Wisecaver J.H."/>
        </authorList>
    </citation>
    <scope>NUCLEOTIDE SEQUENCE</scope>
    <source>
        <strain evidence="1">ECLA1</strain>
    </source>
</reference>
<comment type="caution">
    <text evidence="1">The sequence shown here is derived from an EMBL/GenBank/DDBJ whole genome shotgun (WGS) entry which is preliminary data.</text>
</comment>
<gene>
    <name evidence="1" type="ORF">RRG08_041969</name>
</gene>
<dbReference type="AlphaFoldDB" id="A0AAE0ZQ89"/>
<evidence type="ECO:0000313" key="2">
    <source>
        <dbReference type="Proteomes" id="UP001283361"/>
    </source>
</evidence>
<dbReference type="EMBL" id="JAWDGP010003542">
    <property type="protein sequence ID" value="KAK3773392.1"/>
    <property type="molecule type" value="Genomic_DNA"/>
</dbReference>
<proteinExistence type="predicted"/>
<protein>
    <submittedName>
        <fullName evidence="1">Uncharacterized protein</fullName>
    </submittedName>
</protein>
<dbReference type="Proteomes" id="UP001283361">
    <property type="component" value="Unassembled WGS sequence"/>
</dbReference>
<keyword evidence="2" id="KW-1185">Reference proteome</keyword>